<name>A0A8D0BBA8_SALMN</name>
<dbReference type="SUPFAM" id="SSF46458">
    <property type="entry name" value="Globin-like"/>
    <property type="match status" value="1"/>
</dbReference>
<dbReference type="AlphaFoldDB" id="A0A8D0BBA8"/>
<dbReference type="InterPro" id="IPR012292">
    <property type="entry name" value="Globin/Proto"/>
</dbReference>
<dbReference type="GO" id="GO:0019825">
    <property type="term" value="F:oxygen binding"/>
    <property type="evidence" value="ECO:0007669"/>
    <property type="project" value="InterPro"/>
</dbReference>
<sequence length="206" mass="22863">MQRKPPGLCPGSRAGRRRETGRLRARGGPGQSVRGRSWVGGRGRFCSAQGPDARGLPRRTLQRARKSRGGACGSKSHVARASGGRRQGLGSAHPLLRSRLPPGLQEYFPHFDLCPGSKDIRHHGQKVVKALDSALKHLDNLHDTLADLSDLHAYNLRVDPVNFKLLAKCFHVTLASQLRAEYNPLVYLAWDKFFHQVACCLSEKYR</sequence>
<keyword evidence="11" id="KW-1185">Reference proteome</keyword>
<keyword evidence="5" id="KW-0479">Metal-binding</keyword>
<dbReference type="Gene3D" id="1.10.490.10">
    <property type="entry name" value="Globins"/>
    <property type="match status" value="1"/>
</dbReference>
<dbReference type="Ensembl" id="ENSSMRT00000006569.1">
    <property type="protein sequence ID" value="ENSSMRP00000005590.1"/>
    <property type="gene ID" value="ENSSMRG00000004381.1"/>
</dbReference>
<evidence type="ECO:0000256" key="5">
    <source>
        <dbReference type="ARBA" id="ARBA00022723"/>
    </source>
</evidence>
<keyword evidence="3 7" id="KW-0349">Heme</keyword>
<dbReference type="InterPro" id="IPR002338">
    <property type="entry name" value="Hemoglobin_a-typ"/>
</dbReference>
<evidence type="ECO:0000256" key="1">
    <source>
        <dbReference type="ARBA" id="ARBA00008705"/>
    </source>
</evidence>
<reference evidence="10" key="2">
    <citation type="submission" date="2025-09" db="UniProtKB">
        <authorList>
            <consortium name="Ensembl"/>
        </authorList>
    </citation>
    <scope>IDENTIFICATION</scope>
</reference>
<proteinExistence type="inferred from homology"/>
<dbReference type="InterPro" id="IPR009050">
    <property type="entry name" value="Globin-like_sf"/>
</dbReference>
<dbReference type="Proteomes" id="UP000694421">
    <property type="component" value="Unplaced"/>
</dbReference>
<evidence type="ECO:0000256" key="3">
    <source>
        <dbReference type="ARBA" id="ARBA00022617"/>
    </source>
</evidence>
<dbReference type="GO" id="GO:0046872">
    <property type="term" value="F:metal ion binding"/>
    <property type="evidence" value="ECO:0007669"/>
    <property type="project" value="UniProtKB-KW"/>
</dbReference>
<dbReference type="PRINTS" id="PR00612">
    <property type="entry name" value="ALPHAHAEM"/>
</dbReference>
<dbReference type="PANTHER" id="PTHR11442:SF48">
    <property type="entry name" value="HEMOGLOBIN SUBUNIT ALPHA"/>
    <property type="match status" value="1"/>
</dbReference>
<dbReference type="GO" id="GO:0042744">
    <property type="term" value="P:hydrogen peroxide catabolic process"/>
    <property type="evidence" value="ECO:0007669"/>
    <property type="project" value="TreeGrafter"/>
</dbReference>
<reference evidence="10" key="1">
    <citation type="submission" date="2025-08" db="UniProtKB">
        <authorList>
            <consortium name="Ensembl"/>
        </authorList>
    </citation>
    <scope>IDENTIFICATION</scope>
</reference>
<dbReference type="GeneTree" id="ENSGT00940000165231"/>
<evidence type="ECO:0000313" key="11">
    <source>
        <dbReference type="Proteomes" id="UP000694421"/>
    </source>
</evidence>
<dbReference type="InterPro" id="IPR050056">
    <property type="entry name" value="Hemoglobin_oxygen_transport"/>
</dbReference>
<organism evidence="10 11">
    <name type="scientific">Salvator merianae</name>
    <name type="common">Argentine black and white tegu</name>
    <name type="synonym">Tupinambis merianae</name>
    <dbReference type="NCBI Taxonomy" id="96440"/>
    <lineage>
        <taxon>Eukaryota</taxon>
        <taxon>Metazoa</taxon>
        <taxon>Chordata</taxon>
        <taxon>Craniata</taxon>
        <taxon>Vertebrata</taxon>
        <taxon>Euteleostomi</taxon>
        <taxon>Lepidosauria</taxon>
        <taxon>Squamata</taxon>
        <taxon>Bifurcata</taxon>
        <taxon>Unidentata</taxon>
        <taxon>Episquamata</taxon>
        <taxon>Laterata</taxon>
        <taxon>Teiioidea</taxon>
        <taxon>Teiidae</taxon>
        <taxon>Salvator</taxon>
    </lineage>
</organism>
<dbReference type="GO" id="GO:0031720">
    <property type="term" value="F:haptoglobin binding"/>
    <property type="evidence" value="ECO:0007669"/>
    <property type="project" value="TreeGrafter"/>
</dbReference>
<evidence type="ECO:0000313" key="10">
    <source>
        <dbReference type="Ensembl" id="ENSSMRP00000005590.1"/>
    </source>
</evidence>
<evidence type="ECO:0000256" key="8">
    <source>
        <dbReference type="SAM" id="MobiDB-lite"/>
    </source>
</evidence>
<accession>A0A8D0BBA8</accession>
<dbReference type="PANTHER" id="PTHR11442">
    <property type="entry name" value="HEMOGLOBIN FAMILY MEMBER"/>
    <property type="match status" value="1"/>
</dbReference>
<dbReference type="PROSITE" id="PS01033">
    <property type="entry name" value="GLOBIN"/>
    <property type="match status" value="1"/>
</dbReference>
<evidence type="ECO:0000256" key="7">
    <source>
        <dbReference type="RuleBase" id="RU000356"/>
    </source>
</evidence>
<evidence type="ECO:0000256" key="2">
    <source>
        <dbReference type="ARBA" id="ARBA00022448"/>
    </source>
</evidence>
<dbReference type="Pfam" id="PF00042">
    <property type="entry name" value="Globin"/>
    <property type="match status" value="1"/>
</dbReference>
<keyword evidence="6" id="KW-0408">Iron</keyword>
<dbReference type="GO" id="GO:0005344">
    <property type="term" value="F:oxygen carrier activity"/>
    <property type="evidence" value="ECO:0007669"/>
    <property type="project" value="UniProtKB-KW"/>
</dbReference>
<dbReference type="GO" id="GO:0005833">
    <property type="term" value="C:hemoglobin complex"/>
    <property type="evidence" value="ECO:0007669"/>
    <property type="project" value="InterPro"/>
</dbReference>
<evidence type="ECO:0000256" key="6">
    <source>
        <dbReference type="ARBA" id="ARBA00023004"/>
    </source>
</evidence>
<evidence type="ECO:0000256" key="4">
    <source>
        <dbReference type="ARBA" id="ARBA00022621"/>
    </source>
</evidence>
<keyword evidence="4 7" id="KW-0561">Oxygen transport</keyword>
<dbReference type="GO" id="GO:0072562">
    <property type="term" value="C:blood microparticle"/>
    <property type="evidence" value="ECO:0007669"/>
    <property type="project" value="TreeGrafter"/>
</dbReference>
<protein>
    <recommendedName>
        <fullName evidence="9">Globin domain-containing protein</fullName>
    </recommendedName>
</protein>
<keyword evidence="2 7" id="KW-0813">Transport</keyword>
<dbReference type="InterPro" id="IPR000971">
    <property type="entry name" value="Globin"/>
</dbReference>
<dbReference type="GO" id="GO:0004601">
    <property type="term" value="F:peroxidase activity"/>
    <property type="evidence" value="ECO:0007669"/>
    <property type="project" value="TreeGrafter"/>
</dbReference>
<dbReference type="GO" id="GO:0031838">
    <property type="term" value="C:haptoglobin-hemoglobin complex"/>
    <property type="evidence" value="ECO:0007669"/>
    <property type="project" value="TreeGrafter"/>
</dbReference>
<feature type="region of interest" description="Disordered" evidence="8">
    <location>
        <begin position="1"/>
        <end position="93"/>
    </location>
</feature>
<feature type="domain" description="Globin" evidence="9">
    <location>
        <begin position="60"/>
        <end position="206"/>
    </location>
</feature>
<dbReference type="GO" id="GO:0043177">
    <property type="term" value="F:organic acid binding"/>
    <property type="evidence" value="ECO:0007669"/>
    <property type="project" value="TreeGrafter"/>
</dbReference>
<feature type="compositionally biased region" description="Basic residues" evidence="8">
    <location>
        <begin position="56"/>
        <end position="68"/>
    </location>
</feature>
<evidence type="ECO:0000259" key="9">
    <source>
        <dbReference type="PROSITE" id="PS01033"/>
    </source>
</evidence>
<comment type="similarity">
    <text evidence="1 7">Belongs to the globin family.</text>
</comment>
<dbReference type="GO" id="GO:0020037">
    <property type="term" value="F:heme binding"/>
    <property type="evidence" value="ECO:0007669"/>
    <property type="project" value="InterPro"/>
</dbReference>